<dbReference type="AlphaFoldDB" id="A0AAX2H151"/>
<dbReference type="InterPro" id="IPR018958">
    <property type="entry name" value="Knr4/Smi1-like_dom"/>
</dbReference>
<evidence type="ECO:0000313" key="4">
    <source>
        <dbReference type="Proteomes" id="UP000065822"/>
    </source>
</evidence>
<dbReference type="InterPro" id="IPR020941">
    <property type="entry name" value="SUFU-like_domain"/>
</dbReference>
<dbReference type="Gene3D" id="3.40.1580.10">
    <property type="entry name" value="SMI1/KNR4-like"/>
    <property type="match status" value="1"/>
</dbReference>
<dbReference type="EMBL" id="CP014227">
    <property type="protein sequence ID" value="AMD85755.1"/>
    <property type="molecule type" value="Genomic_DNA"/>
</dbReference>
<dbReference type="PANTHER" id="PTHR47432:SF1">
    <property type="entry name" value="CELL WALL ASSEMBLY REGULATOR SMI1"/>
    <property type="match status" value="1"/>
</dbReference>
<protein>
    <submittedName>
        <fullName evidence="3">Suppressor of fused protein (SUFU)</fullName>
    </submittedName>
</protein>
<dbReference type="EMBL" id="LT906449">
    <property type="protein sequence ID" value="SNV16035.1"/>
    <property type="molecule type" value="Genomic_DNA"/>
</dbReference>
<sequence length="707" mass="81390">MTEKAILRKIDAWDNEDKFLAIIDFIDKLPIEEKTPAVLSEMARACNNIFWEDQSEENKKYLEKAVSIFKYIQPDLGDTPSWHYRIGYAYYYLNQLEEAKQHLLQGQEGNDAKAMLRNIEIAQSKGITIEQAMQGGKGGIEYTLKIWFKHLQEKAPELYNNLNLKGATDAQLSALEQKLGVELPEDYKQLYRTFNGQVLPTPFFGIDNQRFISLEEIEEVQAQWLACVEKTYGADWQQASEEKEYAESVGVKNAPYNPLWIPFLAGENHSYLCLDLDPDEDGAFGQVLTIQISPEEKEAFPTDFAFWSITDWLNFSEDAINNGYLTYNEETGTLDFPQYDDDEPYYYTEEQRTALEAYIEKNIGHFESVFHEIESPDIHCDIYIVNPTEKNPFYVLITGGMGAYPMDVPEDYPFNRAELMILLPPTWNIKSEDEKDYWPIRWLKNLARLPIERNTWLGAGHSIPTGDALEGTPFKGFVLGELMDDGGALLPLAEKNVFNQEDGERVIFYTLIPIYEEEMNYKLEHSADELFEQFEEKGIAFPPVVDIHRKNACEGFQLSSDPSLLEGIAWAFGGQSYSSLMNFWDDVRSYNEDLDRDLEYFKPFGTIFNTPKVKVIYEAIIDSKKQLYDFEQIVGEEDFVDEEENEVEIIAELSAGQEGNFGALELLWNIHNLLYNKELGDHIFFEGINVEGYEKDGTPVIYLYLGS</sequence>
<dbReference type="KEGG" id="chg:AXF12_09670"/>
<dbReference type="InterPro" id="IPR011990">
    <property type="entry name" value="TPR-like_helical_dom_sf"/>
</dbReference>
<organism evidence="3 5">
    <name type="scientific">Capnocytophaga haemolytica</name>
    <dbReference type="NCBI Taxonomy" id="45243"/>
    <lineage>
        <taxon>Bacteria</taxon>
        <taxon>Pseudomonadati</taxon>
        <taxon>Bacteroidota</taxon>
        <taxon>Flavobacteriia</taxon>
        <taxon>Flavobacteriales</taxon>
        <taxon>Flavobacteriaceae</taxon>
        <taxon>Capnocytophaga</taxon>
    </lineage>
</organism>
<gene>
    <name evidence="2" type="ORF">AXF12_09670</name>
    <name evidence="3" type="ORF">SAMEA44541418_02223</name>
</gene>
<dbReference type="RefSeq" id="WP_066430647.1">
    <property type="nucleotide sequence ID" value="NZ_CP014227.1"/>
</dbReference>
<evidence type="ECO:0000259" key="1">
    <source>
        <dbReference type="SMART" id="SM00860"/>
    </source>
</evidence>
<dbReference type="Gene3D" id="1.25.40.10">
    <property type="entry name" value="Tetratricopeptide repeat domain"/>
    <property type="match status" value="1"/>
</dbReference>
<reference evidence="3 5" key="2">
    <citation type="submission" date="2017-06" db="EMBL/GenBank/DDBJ databases">
        <authorList>
            <consortium name="Pathogen Informatics"/>
        </authorList>
    </citation>
    <scope>NUCLEOTIDE SEQUENCE [LARGE SCALE GENOMIC DNA]</scope>
    <source>
        <strain evidence="3 5">NCTC12947</strain>
    </source>
</reference>
<dbReference type="SUPFAM" id="SSF160631">
    <property type="entry name" value="SMI1/KNR4-like"/>
    <property type="match status" value="1"/>
</dbReference>
<accession>A0AAX2H151</accession>
<dbReference type="InterPro" id="IPR051873">
    <property type="entry name" value="KNR4/SMI1_regulator"/>
</dbReference>
<evidence type="ECO:0000313" key="5">
    <source>
        <dbReference type="Proteomes" id="UP000215539"/>
    </source>
</evidence>
<proteinExistence type="predicted"/>
<dbReference type="Proteomes" id="UP000065822">
    <property type="component" value="Chromosome"/>
</dbReference>
<name>A0AAX2H151_9FLAO</name>
<evidence type="ECO:0000313" key="2">
    <source>
        <dbReference type="EMBL" id="AMD85755.1"/>
    </source>
</evidence>
<feature type="domain" description="Knr4/Smi1-like" evidence="1">
    <location>
        <begin position="166"/>
        <end position="361"/>
    </location>
</feature>
<evidence type="ECO:0000313" key="3">
    <source>
        <dbReference type="EMBL" id="SNV16035.1"/>
    </source>
</evidence>
<dbReference type="PANTHER" id="PTHR47432">
    <property type="entry name" value="CELL WALL ASSEMBLY REGULATOR SMI1"/>
    <property type="match status" value="1"/>
</dbReference>
<dbReference type="InterPro" id="IPR037883">
    <property type="entry name" value="Knr4/Smi1-like_sf"/>
</dbReference>
<dbReference type="Pfam" id="PF09346">
    <property type="entry name" value="SMI1_KNR4"/>
    <property type="match status" value="1"/>
</dbReference>
<dbReference type="Proteomes" id="UP000215539">
    <property type="component" value="Chromosome 1"/>
</dbReference>
<keyword evidence="4" id="KW-1185">Reference proteome</keyword>
<dbReference type="Pfam" id="PF05076">
    <property type="entry name" value="SUFU"/>
    <property type="match status" value="1"/>
</dbReference>
<dbReference type="SMART" id="SM00860">
    <property type="entry name" value="SMI1_KNR4"/>
    <property type="match status" value="1"/>
</dbReference>
<reference evidence="2 4" key="1">
    <citation type="submission" date="2016-02" db="EMBL/GenBank/DDBJ databases">
        <authorList>
            <person name="Holder M.E."/>
            <person name="Ajami N.J."/>
            <person name="Petrosino J.F."/>
        </authorList>
    </citation>
    <scope>NUCLEOTIDE SEQUENCE [LARGE SCALE GENOMIC DNA]</scope>
    <source>
        <strain evidence="2 4">CCUG 32990</strain>
    </source>
</reference>